<dbReference type="PROSITE" id="PS50118">
    <property type="entry name" value="HMG_BOX_2"/>
    <property type="match status" value="2"/>
</dbReference>
<keyword evidence="3" id="KW-0255">Endonuclease</keyword>
<dbReference type="FunFam" id="1.10.30.10:FF:000016">
    <property type="entry name" value="FACT complex subunit SSRP1"/>
    <property type="match status" value="1"/>
</dbReference>
<dbReference type="Pfam" id="PF00505">
    <property type="entry name" value="HMG_box"/>
    <property type="match status" value="1"/>
</dbReference>
<comment type="similarity">
    <text evidence="1">Belongs to the DNase I family.</text>
</comment>
<evidence type="ECO:0000256" key="4">
    <source>
        <dbReference type="ARBA" id="ARBA00022801"/>
    </source>
</evidence>
<dbReference type="STRING" id="8153.ENSHBUP00000000130"/>
<keyword evidence="11" id="KW-1185">Reference proteome</keyword>
<dbReference type="PANTHER" id="PTHR11371">
    <property type="entry name" value="DEOXYRIBONUCLEASE"/>
    <property type="match status" value="1"/>
</dbReference>
<dbReference type="SMART" id="SM00476">
    <property type="entry name" value="DNaseIc"/>
    <property type="match status" value="1"/>
</dbReference>
<organism evidence="10 11">
    <name type="scientific">Haplochromis burtoni</name>
    <name type="common">Burton's mouthbrooder</name>
    <name type="synonym">Chromis burtoni</name>
    <dbReference type="NCBI Taxonomy" id="8153"/>
    <lineage>
        <taxon>Eukaryota</taxon>
        <taxon>Metazoa</taxon>
        <taxon>Chordata</taxon>
        <taxon>Craniata</taxon>
        <taxon>Vertebrata</taxon>
        <taxon>Euteleostomi</taxon>
        <taxon>Actinopterygii</taxon>
        <taxon>Neopterygii</taxon>
        <taxon>Teleostei</taxon>
        <taxon>Neoteleostei</taxon>
        <taxon>Acanthomorphata</taxon>
        <taxon>Ovalentaria</taxon>
        <taxon>Cichlomorphae</taxon>
        <taxon>Cichliformes</taxon>
        <taxon>Cichlidae</taxon>
        <taxon>African cichlids</taxon>
        <taxon>Pseudocrenilabrinae</taxon>
        <taxon>Haplochromini</taxon>
        <taxon>Haplochromis</taxon>
    </lineage>
</organism>
<feature type="DNA-binding region" description="HMG box" evidence="7">
    <location>
        <begin position="272"/>
        <end position="342"/>
    </location>
</feature>
<dbReference type="InterPro" id="IPR036910">
    <property type="entry name" value="HMG_box_dom_sf"/>
</dbReference>
<dbReference type="GO" id="GO:0006308">
    <property type="term" value="P:DNA catabolic process"/>
    <property type="evidence" value="ECO:0007669"/>
    <property type="project" value="InterPro"/>
</dbReference>
<evidence type="ECO:0000313" key="11">
    <source>
        <dbReference type="Proteomes" id="UP000264840"/>
    </source>
</evidence>
<dbReference type="SUPFAM" id="SSF56219">
    <property type="entry name" value="DNase I-like"/>
    <property type="match status" value="1"/>
</dbReference>
<evidence type="ECO:0000256" key="3">
    <source>
        <dbReference type="ARBA" id="ARBA00022759"/>
    </source>
</evidence>
<accession>A0A3Q2US89</accession>
<dbReference type="OrthoDB" id="10061407at2759"/>
<feature type="domain" description="HMG box" evidence="9">
    <location>
        <begin position="361"/>
        <end position="429"/>
    </location>
</feature>
<reference evidence="10" key="2">
    <citation type="submission" date="2025-09" db="UniProtKB">
        <authorList>
            <consortium name="Ensembl"/>
        </authorList>
    </citation>
    <scope>IDENTIFICATION</scope>
</reference>
<dbReference type="CDD" id="cd21979">
    <property type="entry name" value="HMG-box_HMGB_rpt2"/>
    <property type="match status" value="1"/>
</dbReference>
<evidence type="ECO:0000259" key="9">
    <source>
        <dbReference type="PROSITE" id="PS50118"/>
    </source>
</evidence>
<dbReference type="PANTHER" id="PTHR11371:SF26">
    <property type="entry name" value="DEOXYRIBONUCLEASE"/>
    <property type="match status" value="1"/>
</dbReference>
<evidence type="ECO:0000256" key="2">
    <source>
        <dbReference type="ARBA" id="ARBA00022722"/>
    </source>
</evidence>
<keyword evidence="4" id="KW-0378">Hydrolase</keyword>
<dbReference type="SUPFAM" id="SSF47095">
    <property type="entry name" value="HMG-box"/>
    <property type="match status" value="2"/>
</dbReference>
<dbReference type="Gene3D" id="1.10.30.10">
    <property type="entry name" value="High mobility group box domain"/>
    <property type="match status" value="2"/>
</dbReference>
<dbReference type="GO" id="GO:0004530">
    <property type="term" value="F:deoxyribonuclease I activity"/>
    <property type="evidence" value="ECO:0007669"/>
    <property type="project" value="TreeGrafter"/>
</dbReference>
<dbReference type="Ensembl" id="ENSHBUT00000016014.1">
    <property type="protein sequence ID" value="ENSHBUP00000000130.1"/>
    <property type="gene ID" value="ENSHBUG00000001285.1"/>
</dbReference>
<dbReference type="InterPro" id="IPR009071">
    <property type="entry name" value="HMG_box_dom"/>
</dbReference>
<dbReference type="Pfam" id="PF03372">
    <property type="entry name" value="Exo_endo_phos"/>
    <property type="match status" value="1"/>
</dbReference>
<dbReference type="GO" id="GO:0005634">
    <property type="term" value="C:nucleus"/>
    <property type="evidence" value="ECO:0007669"/>
    <property type="project" value="UniProtKB-UniRule"/>
</dbReference>
<dbReference type="AlphaFoldDB" id="A0A3Q2US89"/>
<feature type="region of interest" description="Disordered" evidence="8">
    <location>
        <begin position="429"/>
        <end position="474"/>
    </location>
</feature>
<evidence type="ECO:0000256" key="5">
    <source>
        <dbReference type="ARBA" id="ARBA00023125"/>
    </source>
</evidence>
<feature type="domain" description="HMG box" evidence="9">
    <location>
        <begin position="272"/>
        <end position="342"/>
    </location>
</feature>
<name>A0A3Q2US89_HAPBU</name>
<evidence type="ECO:0000256" key="7">
    <source>
        <dbReference type="PROSITE-ProRule" id="PRU00267"/>
    </source>
</evidence>
<dbReference type="InterPro" id="IPR016202">
    <property type="entry name" value="DNase_I"/>
</dbReference>
<sequence length="474" mass="54845">MKIASFNIKKFGKKKVSDPDVLEILTKIVSRYDIILILEVVDASRESIEIFMKELNKVHEGYTYNISDRLGSTRYKEQFMFIYKSDVVTLVNHEQFNEEATTGKDVINRDPYILKLRCSNTVVEDLVMIPVHTKPKDSVKELDELYDVVMFVKTDWNTDNIMILGDFNADGSYVSDHDMKTIRIRKDENFHWLIGDNVDTTTSTKNTNTYDRIVVYGDDMLNAVEPESAKAFNFKEEFNLDEKQALKVSDHYPVEVELKSIVETDETNAKKPKGKPPAYAFFVADFYKEHKKKHPEAKVILTEVSKLCSEKWKSMSPEEKAKFKEMAKNDKRRYDQEMKSYVPPAGAKKGKKKKKKDPNAPKRPPSAFLIFTSEHREKIKADNPVISITDIAKNFGEMWKKMSTTEKAPYEAKYAKLKEKYEMEVAAYRAKGAKNVEPADDDDEDEDDEDEDDDDEDENDIDGKMAKSFLYLRM</sequence>
<keyword evidence="5 7" id="KW-0238">DNA-binding</keyword>
<keyword evidence="6 7" id="KW-0539">Nucleus</keyword>
<dbReference type="InterPro" id="IPR005135">
    <property type="entry name" value="Endo/exonuclease/phosphatase"/>
</dbReference>
<dbReference type="GeneID" id="102298468"/>
<feature type="region of interest" description="Disordered" evidence="8">
    <location>
        <begin position="319"/>
        <end position="367"/>
    </location>
</feature>
<evidence type="ECO:0000313" key="10">
    <source>
        <dbReference type="Ensembl" id="ENSHBUP00000000130.1"/>
    </source>
</evidence>
<protein>
    <submittedName>
        <fullName evidence="10">Deoxyribonuclease 1 like 4, tandem duplicate 1</fullName>
    </submittedName>
</protein>
<dbReference type="Pfam" id="PF09011">
    <property type="entry name" value="HMG_box_2"/>
    <property type="match status" value="1"/>
</dbReference>
<dbReference type="InterPro" id="IPR036691">
    <property type="entry name" value="Endo/exonu/phosph_ase_sf"/>
</dbReference>
<evidence type="ECO:0000256" key="6">
    <source>
        <dbReference type="ARBA" id="ARBA00023242"/>
    </source>
</evidence>
<evidence type="ECO:0000256" key="1">
    <source>
        <dbReference type="ARBA" id="ARBA00007359"/>
    </source>
</evidence>
<feature type="compositionally biased region" description="Basic and acidic residues" evidence="8">
    <location>
        <begin position="319"/>
        <end position="338"/>
    </location>
</feature>
<feature type="DNA-binding region" description="HMG box" evidence="7">
    <location>
        <begin position="361"/>
        <end position="429"/>
    </location>
</feature>
<evidence type="ECO:0000256" key="8">
    <source>
        <dbReference type="SAM" id="MobiDB-lite"/>
    </source>
</evidence>
<dbReference type="PRINTS" id="PR00130">
    <property type="entry name" value="DNASEI"/>
</dbReference>
<dbReference type="GeneTree" id="ENSGT00950000182846"/>
<dbReference type="CDD" id="cd21978">
    <property type="entry name" value="HMG-box_HMGB_rpt1"/>
    <property type="match status" value="1"/>
</dbReference>
<keyword evidence="2" id="KW-0540">Nuclease</keyword>
<dbReference type="Gene3D" id="3.60.10.10">
    <property type="entry name" value="Endonuclease/exonuclease/phosphatase"/>
    <property type="match status" value="1"/>
</dbReference>
<dbReference type="RefSeq" id="XP_005938915.1">
    <property type="nucleotide sequence ID" value="XM_005938853.3"/>
</dbReference>
<dbReference type="CDD" id="cd10282">
    <property type="entry name" value="DNase1"/>
    <property type="match status" value="1"/>
</dbReference>
<proteinExistence type="inferred from homology"/>
<dbReference type="GO" id="GO:0003677">
    <property type="term" value="F:DNA binding"/>
    <property type="evidence" value="ECO:0007669"/>
    <property type="project" value="UniProtKB-UniRule"/>
</dbReference>
<reference evidence="10" key="1">
    <citation type="submission" date="2025-08" db="UniProtKB">
        <authorList>
            <consortium name="Ensembl"/>
        </authorList>
    </citation>
    <scope>IDENTIFICATION</scope>
</reference>
<dbReference type="Proteomes" id="UP000264840">
    <property type="component" value="Unplaced"/>
</dbReference>
<feature type="compositionally biased region" description="Acidic residues" evidence="8">
    <location>
        <begin position="438"/>
        <end position="460"/>
    </location>
</feature>
<dbReference type="SMART" id="SM00398">
    <property type="entry name" value="HMG"/>
    <property type="match status" value="2"/>
</dbReference>